<dbReference type="EMBL" id="SJPN01000013">
    <property type="protein sequence ID" value="TWT91989.1"/>
    <property type="molecule type" value="Genomic_DNA"/>
</dbReference>
<dbReference type="Gene3D" id="3.40.462.10">
    <property type="entry name" value="FAD-linked oxidases, C-terminal domain"/>
    <property type="match status" value="1"/>
</dbReference>
<dbReference type="InterPro" id="IPR016167">
    <property type="entry name" value="FAD-bd_PCMH_sub1"/>
</dbReference>
<organism evidence="4 5">
    <name type="scientific">Stieleria varia</name>
    <dbReference type="NCBI Taxonomy" id="2528005"/>
    <lineage>
        <taxon>Bacteria</taxon>
        <taxon>Pseudomonadati</taxon>
        <taxon>Planctomycetota</taxon>
        <taxon>Planctomycetia</taxon>
        <taxon>Pirellulales</taxon>
        <taxon>Pirellulaceae</taxon>
        <taxon>Stieleria</taxon>
    </lineage>
</organism>
<reference evidence="4 5" key="1">
    <citation type="submission" date="2019-02" db="EMBL/GenBank/DDBJ databases">
        <title>Deep-cultivation of Planctomycetes and their phenomic and genomic characterization uncovers novel biology.</title>
        <authorList>
            <person name="Wiegand S."/>
            <person name="Jogler M."/>
            <person name="Boedeker C."/>
            <person name="Pinto D."/>
            <person name="Vollmers J."/>
            <person name="Rivas-Marin E."/>
            <person name="Kohn T."/>
            <person name="Peeters S.H."/>
            <person name="Heuer A."/>
            <person name="Rast P."/>
            <person name="Oberbeckmann S."/>
            <person name="Bunk B."/>
            <person name="Jeske O."/>
            <person name="Meyerdierks A."/>
            <person name="Storesund J.E."/>
            <person name="Kallscheuer N."/>
            <person name="Luecker S."/>
            <person name="Lage O.M."/>
            <person name="Pohl T."/>
            <person name="Merkel B.J."/>
            <person name="Hornburger P."/>
            <person name="Mueller R.-W."/>
            <person name="Bruemmer F."/>
            <person name="Labrenz M."/>
            <person name="Spormann A.M."/>
            <person name="Op Den Camp H."/>
            <person name="Overmann J."/>
            <person name="Amann R."/>
            <person name="Jetten M.S.M."/>
            <person name="Mascher T."/>
            <person name="Medema M.H."/>
            <person name="Devos D.P."/>
            <person name="Kaster A.-K."/>
            <person name="Ovreas L."/>
            <person name="Rohde M."/>
            <person name="Galperin M.Y."/>
            <person name="Jogler C."/>
        </authorList>
    </citation>
    <scope>NUCLEOTIDE SEQUENCE [LARGE SCALE GENOMIC DNA]</scope>
    <source>
        <strain evidence="4 5">Pla52n</strain>
    </source>
</reference>
<keyword evidence="4" id="KW-0560">Oxidoreductase</keyword>
<evidence type="ECO:0000313" key="5">
    <source>
        <dbReference type="Proteomes" id="UP000320176"/>
    </source>
</evidence>
<dbReference type="PANTHER" id="PTHR11748:SF114">
    <property type="entry name" value="ARYL-ALCOHOL OXIDASE VANILLYL-ALCOHOL OXIDASE (AFU_ORTHOLOGUE AFUA_3G09500)-RELATED"/>
    <property type="match status" value="1"/>
</dbReference>
<dbReference type="SUPFAM" id="SSF55103">
    <property type="entry name" value="FAD-linked oxidases, C-terminal domain"/>
    <property type="match status" value="1"/>
</dbReference>
<dbReference type="InterPro" id="IPR016166">
    <property type="entry name" value="FAD-bd_PCMH"/>
</dbReference>
<dbReference type="GO" id="GO:1903457">
    <property type="term" value="P:lactate catabolic process"/>
    <property type="evidence" value="ECO:0007669"/>
    <property type="project" value="TreeGrafter"/>
</dbReference>
<dbReference type="GO" id="GO:0018695">
    <property type="term" value="F:4-cresol dehydrogenase (hydroxylating) activity"/>
    <property type="evidence" value="ECO:0007669"/>
    <property type="project" value="UniProtKB-EC"/>
</dbReference>
<dbReference type="InterPro" id="IPR016164">
    <property type="entry name" value="FAD-linked_Oxase-like_C"/>
</dbReference>
<comment type="caution">
    <text evidence="4">The sequence shown here is derived from an EMBL/GenBank/DDBJ whole genome shotgun (WGS) entry which is preliminary data.</text>
</comment>
<dbReference type="InterPro" id="IPR016169">
    <property type="entry name" value="FAD-bd_PCMH_sub2"/>
</dbReference>
<evidence type="ECO:0000259" key="3">
    <source>
        <dbReference type="PROSITE" id="PS51387"/>
    </source>
</evidence>
<accession>A0A5C5ZXK2</accession>
<protein>
    <submittedName>
        <fullName evidence="4">4-cresol dehydrogenase [hydroxylating] flavoprotein subunit</fullName>
        <ecNumber evidence="4">1.17.9.1</ecNumber>
    </submittedName>
</protein>
<dbReference type="Gene3D" id="3.30.465.10">
    <property type="match status" value="1"/>
</dbReference>
<dbReference type="Proteomes" id="UP000320176">
    <property type="component" value="Unassembled WGS sequence"/>
</dbReference>
<keyword evidence="1" id="KW-0285">Flavoprotein</keyword>
<evidence type="ECO:0000313" key="4">
    <source>
        <dbReference type="EMBL" id="TWT91989.1"/>
    </source>
</evidence>
<dbReference type="PROSITE" id="PS51387">
    <property type="entry name" value="FAD_PCMH"/>
    <property type="match status" value="1"/>
</dbReference>
<dbReference type="GO" id="GO:0071949">
    <property type="term" value="F:FAD binding"/>
    <property type="evidence" value="ECO:0007669"/>
    <property type="project" value="InterPro"/>
</dbReference>
<sequence length="539" mass="59822">MMHSTSSDHLKRAIDAWTVALGDQYVTIVDSARREAEQCTFPTDQRIPAIIYPGSTEDVKRCVQIANEFRTPIYPISRGRNWGLGSKVPVQSDCVLMDLQRMNRIIEFNDELGYVTLQPGVTFQQVYDYQQEIAATHYLAVGGGPPDASVLGNCLERGTGLGPSGERPRHICNLTVVTGRSKIVRTGFSQMDPSATLSSTTNWGVGPSLDGLFFQSNFGVVTESTVWLTPTPRDFFSFVAVITSESQLRNCVEELRCLIKQQIIPPYSAAIWSAAKFAAALSQHPNPRTGELDIEEWVGSVGRPFRGMKWMLFGGVGSGSSAVGRAKKSYLKSRIKPACNRFMLLDDRRVWALNAFGSIKRLVSSRQNVNSAVVEALLKRSVFLGHPTTGALKSLYWRKTFSAPDDVDPHRDACGVRWLCHELPNRANDVLRATEIVKRHFSACGFEDNVALAFCSGRHVRMLGCLVYDRTQAGQDATASRCFHRTNSELVNNGYFPIRLGVDSMDHGPSRTADQSEVMQELKAFWDPNRVIAPGRYEG</sequence>
<dbReference type="AlphaFoldDB" id="A0A5C5ZXK2"/>
<dbReference type="SUPFAM" id="SSF56176">
    <property type="entry name" value="FAD-binding/transporter-associated domain-like"/>
    <property type="match status" value="1"/>
</dbReference>
<feature type="domain" description="FAD-binding PCMH-type" evidence="3">
    <location>
        <begin position="43"/>
        <end position="231"/>
    </location>
</feature>
<dbReference type="PANTHER" id="PTHR11748">
    <property type="entry name" value="D-LACTATE DEHYDROGENASE"/>
    <property type="match status" value="1"/>
</dbReference>
<evidence type="ECO:0000256" key="1">
    <source>
        <dbReference type="ARBA" id="ARBA00022630"/>
    </source>
</evidence>
<dbReference type="InterPro" id="IPR006094">
    <property type="entry name" value="Oxid_FAD_bind_N"/>
</dbReference>
<evidence type="ECO:0000256" key="2">
    <source>
        <dbReference type="ARBA" id="ARBA00022827"/>
    </source>
</evidence>
<dbReference type="InterPro" id="IPR036318">
    <property type="entry name" value="FAD-bd_PCMH-like_sf"/>
</dbReference>
<proteinExistence type="predicted"/>
<dbReference type="Pfam" id="PF01565">
    <property type="entry name" value="FAD_binding_4"/>
    <property type="match status" value="1"/>
</dbReference>
<dbReference type="InterPro" id="IPR016170">
    <property type="entry name" value="Cytok_DH_C_sf"/>
</dbReference>
<dbReference type="GO" id="GO:0008720">
    <property type="term" value="F:D-lactate dehydrogenase (NAD+) activity"/>
    <property type="evidence" value="ECO:0007669"/>
    <property type="project" value="TreeGrafter"/>
</dbReference>
<name>A0A5C5ZXK2_9BACT</name>
<dbReference type="Gene3D" id="3.30.43.10">
    <property type="entry name" value="Uridine Diphospho-n-acetylenolpyruvylglucosamine Reductase, domain 2"/>
    <property type="match status" value="1"/>
</dbReference>
<dbReference type="RefSeq" id="WP_197455091.1">
    <property type="nucleotide sequence ID" value="NZ_CP151726.1"/>
</dbReference>
<keyword evidence="5" id="KW-1185">Reference proteome</keyword>
<gene>
    <name evidence="4" type="primary">pchF</name>
    <name evidence="4" type="ORF">Pla52n_64620</name>
</gene>
<dbReference type="EC" id="1.17.9.1" evidence="4"/>
<keyword evidence="2" id="KW-0274">FAD</keyword>
<dbReference type="GO" id="GO:0004458">
    <property type="term" value="F:D-lactate dehydrogenase (cytochrome) activity"/>
    <property type="evidence" value="ECO:0007669"/>
    <property type="project" value="TreeGrafter"/>
</dbReference>